<dbReference type="Proteomes" id="UP000050482">
    <property type="component" value="Unassembled WGS sequence"/>
</dbReference>
<dbReference type="Pfam" id="PF13374">
    <property type="entry name" value="TPR_10"/>
    <property type="match status" value="1"/>
</dbReference>
<accession>A0A0N8PP61</accession>
<dbReference type="InterPro" id="IPR019734">
    <property type="entry name" value="TPR_rpt"/>
</dbReference>
<name>A0A0N8PP61_9BACL</name>
<proteinExistence type="predicted"/>
<dbReference type="SUPFAM" id="SSF109604">
    <property type="entry name" value="HD-domain/PDEase-like"/>
    <property type="match status" value="1"/>
</dbReference>
<dbReference type="PANTHER" id="PTHR45228:SF1">
    <property type="entry name" value="CYCLIC DI-GMP PHOSPHODIESTERASE TM_0186"/>
    <property type="match status" value="1"/>
</dbReference>
<feature type="repeat" description="TPR" evidence="1">
    <location>
        <begin position="43"/>
        <end position="76"/>
    </location>
</feature>
<dbReference type="STRING" id="471514.AN477_12615"/>
<dbReference type="PANTHER" id="PTHR45228">
    <property type="entry name" value="CYCLIC DI-GMP PHOSPHODIESTERASE TM_0186-RELATED"/>
    <property type="match status" value="1"/>
</dbReference>
<dbReference type="InterPro" id="IPR011990">
    <property type="entry name" value="TPR-like_helical_dom_sf"/>
</dbReference>
<dbReference type="SMART" id="SM00028">
    <property type="entry name" value="TPR"/>
    <property type="match status" value="5"/>
</dbReference>
<dbReference type="OrthoDB" id="9759601at2"/>
<organism evidence="3 4">
    <name type="scientific">Alicyclobacillus ferrooxydans</name>
    <dbReference type="NCBI Taxonomy" id="471514"/>
    <lineage>
        <taxon>Bacteria</taxon>
        <taxon>Bacillati</taxon>
        <taxon>Bacillota</taxon>
        <taxon>Bacilli</taxon>
        <taxon>Bacillales</taxon>
        <taxon>Alicyclobacillaceae</taxon>
        <taxon>Alicyclobacillus</taxon>
    </lineage>
</organism>
<keyword evidence="1" id="KW-0802">TPR repeat</keyword>
<protein>
    <recommendedName>
        <fullName evidence="2">HD-GYP domain-containing protein</fullName>
    </recommendedName>
</protein>
<dbReference type="PROSITE" id="PS50005">
    <property type="entry name" value="TPR"/>
    <property type="match status" value="1"/>
</dbReference>
<comment type="caution">
    <text evidence="3">The sequence shown here is derived from an EMBL/GenBank/DDBJ whole genome shotgun (WGS) entry which is preliminary data.</text>
</comment>
<dbReference type="CDD" id="cd00077">
    <property type="entry name" value="HDc"/>
    <property type="match status" value="1"/>
</dbReference>
<gene>
    <name evidence="3" type="ORF">AN477_12615</name>
</gene>
<dbReference type="Gene3D" id="1.25.40.10">
    <property type="entry name" value="Tetratricopeptide repeat domain"/>
    <property type="match status" value="1"/>
</dbReference>
<dbReference type="InterPro" id="IPR052020">
    <property type="entry name" value="Cyclic_di-GMP/3'3'-cGAMP_PDE"/>
</dbReference>
<evidence type="ECO:0000313" key="4">
    <source>
        <dbReference type="Proteomes" id="UP000050482"/>
    </source>
</evidence>
<dbReference type="Pfam" id="PF13181">
    <property type="entry name" value="TPR_8"/>
    <property type="match status" value="2"/>
</dbReference>
<dbReference type="AlphaFoldDB" id="A0A0N8PP61"/>
<dbReference type="InterPro" id="IPR037522">
    <property type="entry name" value="HD_GYP_dom"/>
</dbReference>
<keyword evidence="4" id="KW-1185">Reference proteome</keyword>
<evidence type="ECO:0000259" key="2">
    <source>
        <dbReference type="PROSITE" id="PS51832"/>
    </source>
</evidence>
<evidence type="ECO:0000313" key="3">
    <source>
        <dbReference type="EMBL" id="KPV43429.1"/>
    </source>
</evidence>
<dbReference type="RefSeq" id="WP_054969522.1">
    <property type="nucleotide sequence ID" value="NZ_LJCO01000051.1"/>
</dbReference>
<dbReference type="SUPFAM" id="SSF48452">
    <property type="entry name" value="TPR-like"/>
    <property type="match status" value="1"/>
</dbReference>
<reference evidence="3 4" key="1">
    <citation type="submission" date="2015-09" db="EMBL/GenBank/DDBJ databases">
        <title>Draft genome sequence of Alicyclobacillus ferrooxydans DSM 22381.</title>
        <authorList>
            <person name="Hemp J."/>
        </authorList>
    </citation>
    <scope>NUCLEOTIDE SEQUENCE [LARGE SCALE GENOMIC DNA]</scope>
    <source>
        <strain evidence="3 4">TC-34</strain>
    </source>
</reference>
<dbReference type="PATRIC" id="fig|471514.4.peg.1616"/>
<sequence length="498" mass="56551">MKREIQASFESAASQTRRGFYHSALEMWLQLLTDPAADNETCAGIHDEIGKIHIKLGNDKTALNHFQKAVSLSSTANGMGLYQTHIAAAYRRLSDFDRSSRLLRAVLRNYGQDLGDRQLGIVYLNLGTVQGATGFYREGLDNTCHALRCFEAANYKDAYPQLYNNLGVFHLELGNFRESEQYLLEASRLSHEPYLSALSELSRLYFETRQFNQGISYLKQCLSLVWSEILSHSKEDLSRICSLLARISRELGDTQSALRLAEKSQLLFGQLGMWPEWEQVQLLMDQWGREAALQTGGEEVSKVIHPVPHRVDMSLEVRNFLSLLDVLNGQEFLDKQFSNVMDTRVLYAEALARQFDFTEGEIQDLVYACRFADYGLTALEFEVITDPQRSLHAWEQYKRHPELSVQLLQILNLPGRVLDIIAEHHERFDGSGYPSGKRGTSVSLFARIFGIVDYYATEVTVHAKPHSSVMFEIEAEAGRLFDPVVAAAFAQMFERAHT</sequence>
<dbReference type="Pfam" id="PF13487">
    <property type="entry name" value="HD_5"/>
    <property type="match status" value="1"/>
</dbReference>
<dbReference type="PROSITE" id="PS51832">
    <property type="entry name" value="HD_GYP"/>
    <property type="match status" value="1"/>
</dbReference>
<evidence type="ECO:0000256" key="1">
    <source>
        <dbReference type="PROSITE-ProRule" id="PRU00339"/>
    </source>
</evidence>
<dbReference type="InterPro" id="IPR003607">
    <property type="entry name" value="HD/PDEase_dom"/>
</dbReference>
<dbReference type="EMBL" id="LJCO01000051">
    <property type="protein sequence ID" value="KPV43429.1"/>
    <property type="molecule type" value="Genomic_DNA"/>
</dbReference>
<dbReference type="Gene3D" id="1.10.3210.10">
    <property type="entry name" value="Hypothetical protein af1432"/>
    <property type="match status" value="1"/>
</dbReference>
<feature type="domain" description="HD-GYP" evidence="2">
    <location>
        <begin position="315"/>
        <end position="498"/>
    </location>
</feature>